<organism evidence="2 3">
    <name type="scientific">Cohnella hongkongensis</name>
    <dbReference type="NCBI Taxonomy" id="178337"/>
    <lineage>
        <taxon>Bacteria</taxon>
        <taxon>Bacillati</taxon>
        <taxon>Bacillota</taxon>
        <taxon>Bacilli</taxon>
        <taxon>Bacillales</taxon>
        <taxon>Paenibacillaceae</taxon>
        <taxon>Cohnella</taxon>
    </lineage>
</organism>
<dbReference type="Proteomes" id="UP001596028">
    <property type="component" value="Unassembled WGS sequence"/>
</dbReference>
<dbReference type="RefSeq" id="WP_378101062.1">
    <property type="nucleotide sequence ID" value="NZ_JBHSEP010000024.1"/>
</dbReference>
<dbReference type="EMBL" id="JBHSEP010000024">
    <property type="protein sequence ID" value="MFC4601251.1"/>
    <property type="molecule type" value="Genomic_DNA"/>
</dbReference>
<protein>
    <submittedName>
        <fullName evidence="2">Uncharacterized protein</fullName>
    </submittedName>
</protein>
<gene>
    <name evidence="2" type="ORF">ACFO3S_23615</name>
</gene>
<proteinExistence type="predicted"/>
<keyword evidence="3" id="KW-1185">Reference proteome</keyword>
<feature type="region of interest" description="Disordered" evidence="1">
    <location>
        <begin position="1"/>
        <end position="36"/>
    </location>
</feature>
<name>A0ABV9FGY4_9BACL</name>
<feature type="compositionally biased region" description="Basic and acidic residues" evidence="1">
    <location>
        <begin position="1"/>
        <end position="12"/>
    </location>
</feature>
<evidence type="ECO:0000256" key="1">
    <source>
        <dbReference type="SAM" id="MobiDB-lite"/>
    </source>
</evidence>
<evidence type="ECO:0000313" key="3">
    <source>
        <dbReference type="Proteomes" id="UP001596028"/>
    </source>
</evidence>
<comment type="caution">
    <text evidence="2">The sequence shown here is derived from an EMBL/GenBank/DDBJ whole genome shotgun (WGS) entry which is preliminary data.</text>
</comment>
<evidence type="ECO:0000313" key="2">
    <source>
        <dbReference type="EMBL" id="MFC4601251.1"/>
    </source>
</evidence>
<accession>A0ABV9FGY4</accession>
<reference evidence="3" key="1">
    <citation type="journal article" date="2019" name="Int. J. Syst. Evol. Microbiol.">
        <title>The Global Catalogue of Microorganisms (GCM) 10K type strain sequencing project: providing services to taxonomists for standard genome sequencing and annotation.</title>
        <authorList>
            <consortium name="The Broad Institute Genomics Platform"/>
            <consortium name="The Broad Institute Genome Sequencing Center for Infectious Disease"/>
            <person name="Wu L."/>
            <person name="Ma J."/>
        </authorList>
    </citation>
    <scope>NUCLEOTIDE SEQUENCE [LARGE SCALE GENOMIC DNA]</scope>
    <source>
        <strain evidence="3">CCUG 49571</strain>
    </source>
</reference>
<sequence length="114" mass="12568">MRMGHREGEGRSGRRGGPHGPQSSRGFHGGRDSGGAQTFRRGRILLFLEQLKLKRATLARQLTEPEFETIRPTLSGELKALDQVIEEYIHLFDLQEIGSSPASRDPADGGEENG</sequence>